<evidence type="ECO:0000256" key="3">
    <source>
        <dbReference type="ARBA" id="ARBA00022827"/>
    </source>
</evidence>
<protein>
    <submittedName>
        <fullName evidence="7">Pyridine nucleotide-disulfide oxidoreductase/Reductase C-terminal</fullName>
    </submittedName>
</protein>
<reference evidence="8" key="1">
    <citation type="submission" date="2016-03" db="EMBL/GenBank/DDBJ databases">
        <title>Complete genome sequence of the type strain Actinoalloteichus hymeniacidonis DSM 45092.</title>
        <authorList>
            <person name="Schaffert L."/>
            <person name="Albersmeier A."/>
            <person name="Winkler A."/>
            <person name="Kalinowski J."/>
            <person name="Zotchev S."/>
            <person name="Ruckert C."/>
        </authorList>
    </citation>
    <scope>NUCLEOTIDE SEQUENCE [LARGE SCALE GENOMIC DNA]</scope>
    <source>
        <strain evidence="8">HPA177(T) (DSM 45092(T))</strain>
    </source>
</reference>
<dbReference type="PANTHER" id="PTHR43557">
    <property type="entry name" value="APOPTOSIS-INDUCING FACTOR 1"/>
    <property type="match status" value="1"/>
</dbReference>
<keyword evidence="3" id="KW-0274">FAD</keyword>
<dbReference type="InterPro" id="IPR050446">
    <property type="entry name" value="FAD-oxidoreductase/Apoptosis"/>
</dbReference>
<evidence type="ECO:0000256" key="1">
    <source>
        <dbReference type="ARBA" id="ARBA00001974"/>
    </source>
</evidence>
<keyword evidence="2" id="KW-0285">Flavoprotein</keyword>
<evidence type="ECO:0000256" key="2">
    <source>
        <dbReference type="ARBA" id="ARBA00022630"/>
    </source>
</evidence>
<keyword evidence="8" id="KW-1185">Reference proteome</keyword>
<evidence type="ECO:0000259" key="6">
    <source>
        <dbReference type="Pfam" id="PF14759"/>
    </source>
</evidence>
<evidence type="ECO:0000313" key="8">
    <source>
        <dbReference type="Proteomes" id="UP000095210"/>
    </source>
</evidence>
<evidence type="ECO:0000313" key="7">
    <source>
        <dbReference type="EMBL" id="AOS62350.1"/>
    </source>
</evidence>
<sequence length="387" mass="41571">MAGLTVVDTVRRNGFDGAVTLIGDEVHLPYDRPPLSKQVLAGDWDPERVRLRSESELHDLDVDLRLGIAAIGLDLARRRVTLADGGVADYDRLVVATGVAPRRLPDTHGVRGVHTVRTVDDVIALRTEMRPDARLVVVGAGFLGTEVAASARRLGAQVCLVDPAPTPLAAVVGAEVGGFVAQLHRERGVDLRTGPAAAVRSLQVVDGAVAGVELAEGDIVPADAVVVAIGSRPSVDWLAGSGLHCEDGVHCDPTCSAGSGVYAAGDVARWFNPRYDVEMRIEHRTNAAEQARHVANAMFAAEPVPFAPIPYFWSDQFDVKIQSHGLLRDHDEVRLVSGSFEQRRFIALYRKGSRVAGVLGVGDFRGLRRWRTALDTGVEWADAMAEV</sequence>
<dbReference type="InterPro" id="IPR028202">
    <property type="entry name" value="Reductase_C"/>
</dbReference>
<gene>
    <name evidence="7" type="ORF">TL08_07660</name>
</gene>
<dbReference type="Gene3D" id="3.50.50.60">
    <property type="entry name" value="FAD/NAD(P)-binding domain"/>
    <property type="match status" value="2"/>
</dbReference>
<dbReference type="PRINTS" id="PR00411">
    <property type="entry name" value="PNDRDTASEI"/>
</dbReference>
<proteinExistence type="predicted"/>
<comment type="cofactor">
    <cofactor evidence="1">
        <name>FAD</name>
        <dbReference type="ChEBI" id="CHEBI:57692"/>
    </cofactor>
</comment>
<organism evidence="7 8">
    <name type="scientific">Actinoalloteichus hymeniacidonis</name>
    <dbReference type="NCBI Taxonomy" id="340345"/>
    <lineage>
        <taxon>Bacteria</taxon>
        <taxon>Bacillati</taxon>
        <taxon>Actinomycetota</taxon>
        <taxon>Actinomycetes</taxon>
        <taxon>Pseudonocardiales</taxon>
        <taxon>Pseudonocardiaceae</taxon>
        <taxon>Actinoalloteichus</taxon>
    </lineage>
</organism>
<dbReference type="GO" id="GO:0005737">
    <property type="term" value="C:cytoplasm"/>
    <property type="evidence" value="ECO:0007669"/>
    <property type="project" value="TreeGrafter"/>
</dbReference>
<accession>A0AAC9HN66</accession>
<evidence type="ECO:0000256" key="4">
    <source>
        <dbReference type="ARBA" id="ARBA00023002"/>
    </source>
</evidence>
<dbReference type="Pfam" id="PF14759">
    <property type="entry name" value="Reductase_C"/>
    <property type="match status" value="1"/>
</dbReference>
<feature type="domain" description="Reductase C-terminal" evidence="6">
    <location>
        <begin position="311"/>
        <end position="382"/>
    </location>
</feature>
<dbReference type="PRINTS" id="PR00368">
    <property type="entry name" value="FADPNR"/>
</dbReference>
<dbReference type="Gene3D" id="3.30.390.30">
    <property type="match status" value="1"/>
</dbReference>
<dbReference type="InterPro" id="IPR016156">
    <property type="entry name" value="FAD/NAD-linked_Rdtase_dimer_sf"/>
</dbReference>
<dbReference type="Proteomes" id="UP000095210">
    <property type="component" value="Chromosome"/>
</dbReference>
<dbReference type="PANTHER" id="PTHR43557:SF2">
    <property type="entry name" value="RIESKE DOMAIN-CONTAINING PROTEIN-RELATED"/>
    <property type="match status" value="1"/>
</dbReference>
<dbReference type="SUPFAM" id="SSF55424">
    <property type="entry name" value="FAD/NAD-linked reductases, dimerisation (C-terminal) domain"/>
    <property type="match status" value="1"/>
</dbReference>
<dbReference type="SUPFAM" id="SSF51905">
    <property type="entry name" value="FAD/NAD(P)-binding domain"/>
    <property type="match status" value="2"/>
</dbReference>
<dbReference type="InterPro" id="IPR023753">
    <property type="entry name" value="FAD/NAD-binding_dom"/>
</dbReference>
<name>A0AAC9HN66_9PSEU</name>
<dbReference type="GO" id="GO:0016651">
    <property type="term" value="F:oxidoreductase activity, acting on NAD(P)H"/>
    <property type="evidence" value="ECO:0007669"/>
    <property type="project" value="TreeGrafter"/>
</dbReference>
<dbReference type="KEGG" id="ahm:TL08_07660"/>
<dbReference type="InterPro" id="IPR036188">
    <property type="entry name" value="FAD/NAD-bd_sf"/>
</dbReference>
<dbReference type="AlphaFoldDB" id="A0AAC9HN66"/>
<keyword evidence="4" id="KW-0560">Oxidoreductase</keyword>
<evidence type="ECO:0000259" key="5">
    <source>
        <dbReference type="Pfam" id="PF07992"/>
    </source>
</evidence>
<dbReference type="Pfam" id="PF07992">
    <property type="entry name" value="Pyr_redox_2"/>
    <property type="match status" value="1"/>
</dbReference>
<feature type="domain" description="FAD/NAD(P)-binding" evidence="5">
    <location>
        <begin position="1"/>
        <end position="291"/>
    </location>
</feature>
<dbReference type="EMBL" id="CP014859">
    <property type="protein sequence ID" value="AOS62350.1"/>
    <property type="molecule type" value="Genomic_DNA"/>
</dbReference>